<evidence type="ECO:0000256" key="2">
    <source>
        <dbReference type="SAM" id="Phobius"/>
    </source>
</evidence>
<comment type="caution">
    <text evidence="3">The sequence shown here is derived from an EMBL/GenBank/DDBJ whole genome shotgun (WGS) entry which is preliminary data.</text>
</comment>
<feature type="region of interest" description="Disordered" evidence="1">
    <location>
        <begin position="54"/>
        <end position="122"/>
    </location>
</feature>
<organism evidence="3 4">
    <name type="scientific">Actinomadura viridis</name>
    <dbReference type="NCBI Taxonomy" id="58110"/>
    <lineage>
        <taxon>Bacteria</taxon>
        <taxon>Bacillati</taxon>
        <taxon>Actinomycetota</taxon>
        <taxon>Actinomycetes</taxon>
        <taxon>Streptosporangiales</taxon>
        <taxon>Thermomonosporaceae</taxon>
        <taxon>Actinomadura</taxon>
    </lineage>
</organism>
<accession>A0A931DHY8</accession>
<dbReference type="EMBL" id="JADOUA010000001">
    <property type="protein sequence ID" value="MBG6087068.1"/>
    <property type="molecule type" value="Genomic_DNA"/>
</dbReference>
<dbReference type="AlphaFoldDB" id="A0A931DHY8"/>
<feature type="transmembrane region" description="Helical" evidence="2">
    <location>
        <begin position="129"/>
        <end position="146"/>
    </location>
</feature>
<evidence type="ECO:0000313" key="3">
    <source>
        <dbReference type="EMBL" id="MBG6087068.1"/>
    </source>
</evidence>
<keyword evidence="2" id="KW-0812">Transmembrane</keyword>
<keyword evidence="2" id="KW-1133">Transmembrane helix</keyword>
<evidence type="ECO:0000256" key="1">
    <source>
        <dbReference type="SAM" id="MobiDB-lite"/>
    </source>
</evidence>
<evidence type="ECO:0000313" key="4">
    <source>
        <dbReference type="Proteomes" id="UP000614047"/>
    </source>
</evidence>
<keyword evidence="4" id="KW-1185">Reference proteome</keyword>
<sequence>MSMRGAARGLWPLLLGLGLLAGMFMMHGISATPSPVHVSAPVVSSFPAQSHARSVLQPAAQGHAEPSKPSESSEASGPFTQTVQAAQTAQTVQTMQAVHGSPGTHGSPGSHDEQRAGLGHGGAHEAGCGAGAVCFALLVAFVLLLVRGRLSGPLLAILPTRPVPRPSPGRPRARPPSIYRLSVLRL</sequence>
<reference evidence="3" key="1">
    <citation type="submission" date="2020-11" db="EMBL/GenBank/DDBJ databases">
        <title>Sequencing the genomes of 1000 actinobacteria strains.</title>
        <authorList>
            <person name="Klenk H.-P."/>
        </authorList>
    </citation>
    <scope>NUCLEOTIDE SEQUENCE</scope>
    <source>
        <strain evidence="3">DSM 43175</strain>
    </source>
</reference>
<protein>
    <submittedName>
        <fullName evidence="3">Uncharacterized protein</fullName>
    </submittedName>
</protein>
<keyword evidence="2" id="KW-0472">Membrane</keyword>
<gene>
    <name evidence="3" type="ORF">IW256_001181</name>
</gene>
<dbReference type="Proteomes" id="UP000614047">
    <property type="component" value="Unassembled WGS sequence"/>
</dbReference>
<name>A0A931DHY8_9ACTN</name>
<dbReference type="RefSeq" id="WP_197009989.1">
    <property type="nucleotide sequence ID" value="NZ_BAABES010000006.1"/>
</dbReference>
<feature type="compositionally biased region" description="Low complexity" evidence="1">
    <location>
        <begin position="67"/>
        <end position="109"/>
    </location>
</feature>
<proteinExistence type="predicted"/>